<dbReference type="SUPFAM" id="SSF53474">
    <property type="entry name" value="alpha/beta-Hydrolases"/>
    <property type="match status" value="1"/>
</dbReference>
<dbReference type="Proteomes" id="UP000233343">
    <property type="component" value="Unassembled WGS sequence"/>
</dbReference>
<keyword evidence="1" id="KW-0732">Signal</keyword>
<dbReference type="AlphaFoldDB" id="A0A2N0ZHY6"/>
<dbReference type="InterPro" id="IPR022742">
    <property type="entry name" value="Hydrolase_4"/>
</dbReference>
<dbReference type="PANTHER" id="PTHR43265:SF1">
    <property type="entry name" value="ESTERASE ESTD"/>
    <property type="match status" value="1"/>
</dbReference>
<dbReference type="RefSeq" id="WP_066198655.1">
    <property type="nucleotide sequence ID" value="NZ_JAFDQP010000004.1"/>
</dbReference>
<dbReference type="GO" id="GO:0052689">
    <property type="term" value="F:carboxylic ester hydrolase activity"/>
    <property type="evidence" value="ECO:0007669"/>
    <property type="project" value="TreeGrafter"/>
</dbReference>
<reference evidence="3 4" key="1">
    <citation type="journal article" date="2010" name="Int. J. Syst. Evol. Microbiol.">
        <title>Bacillus horneckiae sp. nov., isolated from a spacecraft-assembly clean room.</title>
        <authorList>
            <person name="Vaishampayan P."/>
            <person name="Probst A."/>
            <person name="Krishnamurthi S."/>
            <person name="Ghosh S."/>
            <person name="Osman S."/>
            <person name="McDowall A."/>
            <person name="Ruckmani A."/>
            <person name="Mayilraj S."/>
            <person name="Venkateswaran K."/>
        </authorList>
    </citation>
    <scope>NUCLEOTIDE SEQUENCE [LARGE SCALE GENOMIC DNA]</scope>
    <source>
        <strain evidence="4">1PO1SC</strain>
    </source>
</reference>
<protein>
    <submittedName>
        <fullName evidence="3">Alpha/beta hydrolase</fullName>
    </submittedName>
</protein>
<evidence type="ECO:0000256" key="1">
    <source>
        <dbReference type="SAM" id="SignalP"/>
    </source>
</evidence>
<keyword evidence="3" id="KW-0378">Hydrolase</keyword>
<accession>A0A2N0ZHY6</accession>
<feature type="chain" id="PRO_5039610326" evidence="1">
    <location>
        <begin position="18"/>
        <end position="424"/>
    </location>
</feature>
<evidence type="ECO:0000313" key="4">
    <source>
        <dbReference type="Proteomes" id="UP000233343"/>
    </source>
</evidence>
<gene>
    <name evidence="3" type="ORF">CWS20_10160</name>
</gene>
<organism evidence="3 4">
    <name type="scientific">Cytobacillus horneckiae</name>
    <dbReference type="NCBI Taxonomy" id="549687"/>
    <lineage>
        <taxon>Bacteria</taxon>
        <taxon>Bacillati</taxon>
        <taxon>Bacillota</taxon>
        <taxon>Bacilli</taxon>
        <taxon>Bacillales</taxon>
        <taxon>Bacillaceae</taxon>
        <taxon>Cytobacillus</taxon>
    </lineage>
</organism>
<dbReference type="PANTHER" id="PTHR43265">
    <property type="entry name" value="ESTERASE ESTD"/>
    <property type="match status" value="1"/>
</dbReference>
<name>A0A2N0ZHY6_9BACI</name>
<sequence>MKKFVLVIIFTSLFALFGGCSNNDKEEELVPVNNEIAGAWEGSIDIPQSPLPIILKLEEGGGSLSVPVQNMHDYPFSNVVYNGNEANINIDLSGSQITIKLAYDNGKLQGTFTQNGGSFPLELTRHEKEEVTYSEIEVEVDGGKLKAALELPEKDGPYPVSIIVAGSGPTDKNGNTIGAPGKNDSLKMLAESLASEGIASIRFDKRGIGENAQLSVKEEDLRFENLISDVEQLIKFASTDEQFTSVNVIGHSEGSLIGMVAAQNQRADRFISIAGPARSADLILQDQLKEQLPPELMIETEEIIAKLVKGDTVNDVSNELQALFRPSVQPYLISWFSYEPKSTIKELNMDVLIINGTNDLQVPQSEAVMLKQAKSNAEIVIIDEMNHVLKQAPRDREENLATYFNPELPLMPEFVSSITDFLLR</sequence>
<evidence type="ECO:0000313" key="3">
    <source>
        <dbReference type="EMBL" id="PKG29118.1"/>
    </source>
</evidence>
<feature type="signal peptide" evidence="1">
    <location>
        <begin position="1"/>
        <end position="17"/>
    </location>
</feature>
<dbReference type="Pfam" id="PF12146">
    <property type="entry name" value="Hydrolase_4"/>
    <property type="match status" value="1"/>
</dbReference>
<dbReference type="InterPro" id="IPR029058">
    <property type="entry name" value="AB_hydrolase_fold"/>
</dbReference>
<dbReference type="InterPro" id="IPR053145">
    <property type="entry name" value="AB_hydrolase_Est10"/>
</dbReference>
<keyword evidence="4" id="KW-1185">Reference proteome</keyword>
<dbReference type="PROSITE" id="PS51257">
    <property type="entry name" value="PROKAR_LIPOPROTEIN"/>
    <property type="match status" value="1"/>
</dbReference>
<feature type="domain" description="Serine aminopeptidase S33" evidence="2">
    <location>
        <begin position="188"/>
        <end position="274"/>
    </location>
</feature>
<comment type="caution">
    <text evidence="3">The sequence shown here is derived from an EMBL/GenBank/DDBJ whole genome shotgun (WGS) entry which is preliminary data.</text>
</comment>
<dbReference type="EMBL" id="PISD01000019">
    <property type="protein sequence ID" value="PKG29118.1"/>
    <property type="molecule type" value="Genomic_DNA"/>
</dbReference>
<proteinExistence type="predicted"/>
<dbReference type="Gene3D" id="3.40.50.1820">
    <property type="entry name" value="alpha/beta hydrolase"/>
    <property type="match status" value="1"/>
</dbReference>
<evidence type="ECO:0000259" key="2">
    <source>
        <dbReference type="Pfam" id="PF12146"/>
    </source>
</evidence>